<dbReference type="EMBL" id="CAJNAQ010000002">
    <property type="protein sequence ID" value="CAE6487127.1"/>
    <property type="molecule type" value="Genomic_DNA"/>
</dbReference>
<dbReference type="AlphaFoldDB" id="A0A812EYU9"/>
<proteinExistence type="predicted"/>
<sequence>MLAVIRAGNKTPVSNGSGNPTFVFWESITSNAGNATEMRLIITIVIENKNTDHETAEE</sequence>
<comment type="caution">
    <text evidence="1">The sequence shown here is derived from an EMBL/GenBank/DDBJ whole genome shotgun (WGS) entry which is preliminary data.</text>
</comment>
<accession>A0A812EYU9</accession>
<reference evidence="1" key="1">
    <citation type="submission" date="2021-02" db="EMBL/GenBank/DDBJ databases">
        <authorList>
            <person name="Han P."/>
        </authorList>
    </citation>
    <scope>NUCLEOTIDE SEQUENCE</scope>
    <source>
        <strain evidence="1">Candidatus Nitrosotenuis uzonensis 5A</strain>
    </source>
</reference>
<evidence type="ECO:0000313" key="1">
    <source>
        <dbReference type="EMBL" id="CAE6487127.1"/>
    </source>
</evidence>
<evidence type="ECO:0000313" key="2">
    <source>
        <dbReference type="Proteomes" id="UP000655759"/>
    </source>
</evidence>
<name>A0A812EYU9_9ARCH</name>
<dbReference type="Proteomes" id="UP000655759">
    <property type="component" value="Unassembled WGS sequence"/>
</dbReference>
<gene>
    <name evidence="1" type="ORF">NUZ5A_20264</name>
</gene>
<protein>
    <submittedName>
        <fullName evidence="1">Uncharacterized protein</fullName>
    </submittedName>
</protein>
<organism evidence="1 2">
    <name type="scientific">Candidatus Nitrosotenuis uzonensis</name>
    <dbReference type="NCBI Taxonomy" id="1407055"/>
    <lineage>
        <taxon>Archaea</taxon>
        <taxon>Nitrososphaerota</taxon>
        <taxon>Candidatus Nitrosotenuis</taxon>
    </lineage>
</organism>